<dbReference type="InterPro" id="IPR000163">
    <property type="entry name" value="Prohibitin"/>
</dbReference>
<feature type="coiled-coil region" evidence="2">
    <location>
        <begin position="195"/>
        <end position="236"/>
    </location>
</feature>
<accession>A0ABP9S8Y0</accession>
<dbReference type="RefSeq" id="WP_345316884.1">
    <property type="nucleotide sequence ID" value="NZ_BAABLF010000013.1"/>
</dbReference>
<keyword evidence="6" id="KW-1185">Reference proteome</keyword>
<dbReference type="PANTHER" id="PTHR42911">
    <property type="entry name" value="MODULATOR OF FTSH PROTEASE HFLC"/>
    <property type="match status" value="1"/>
</dbReference>
<evidence type="ECO:0000259" key="4">
    <source>
        <dbReference type="SMART" id="SM00244"/>
    </source>
</evidence>
<gene>
    <name evidence="5" type="ORF">GCM10025772_19660</name>
</gene>
<evidence type="ECO:0000313" key="5">
    <source>
        <dbReference type="EMBL" id="GAA5191869.1"/>
    </source>
</evidence>
<organism evidence="5 6">
    <name type="scientific">Ferrimonas gelatinilytica</name>
    <dbReference type="NCBI Taxonomy" id="1255257"/>
    <lineage>
        <taxon>Bacteria</taxon>
        <taxon>Pseudomonadati</taxon>
        <taxon>Pseudomonadota</taxon>
        <taxon>Gammaproteobacteria</taxon>
        <taxon>Alteromonadales</taxon>
        <taxon>Ferrimonadaceae</taxon>
        <taxon>Ferrimonas</taxon>
    </lineage>
</organism>
<evidence type="ECO:0000256" key="1">
    <source>
        <dbReference type="ARBA" id="ARBA00004167"/>
    </source>
</evidence>
<dbReference type="PANTHER" id="PTHR42911:SF2">
    <property type="entry name" value="PROHIBITIN FAMILY PROTEIN"/>
    <property type="match status" value="1"/>
</dbReference>
<keyword evidence="3" id="KW-1133">Transmembrane helix</keyword>
<protein>
    <submittedName>
        <fullName evidence="5">Prohibitin family protein</fullName>
    </submittedName>
</protein>
<dbReference type="SUPFAM" id="SSF117892">
    <property type="entry name" value="Band 7/SPFH domain"/>
    <property type="match status" value="1"/>
</dbReference>
<comment type="caution">
    <text evidence="5">The sequence shown here is derived from an EMBL/GenBank/DDBJ whole genome shotgun (WGS) entry which is preliminary data.</text>
</comment>
<name>A0ABP9S8Y0_9GAMM</name>
<feature type="transmembrane region" description="Helical" evidence="3">
    <location>
        <begin position="21"/>
        <end position="42"/>
    </location>
</feature>
<dbReference type="InterPro" id="IPR036013">
    <property type="entry name" value="Band_7/SPFH_dom_sf"/>
</dbReference>
<dbReference type="Proteomes" id="UP001501600">
    <property type="component" value="Unassembled WGS sequence"/>
</dbReference>
<dbReference type="CDD" id="cd03401">
    <property type="entry name" value="SPFH_prohibitin"/>
    <property type="match status" value="1"/>
</dbReference>
<proteinExistence type="predicted"/>
<evidence type="ECO:0000256" key="3">
    <source>
        <dbReference type="SAM" id="Phobius"/>
    </source>
</evidence>
<sequence length="314" mass="35167">MTKSLKSSLAELPQAAQSRVWLWRLLPLPLLLIPLAATFYTIDEGHVGIVKRFGEAQVQVNPGLHFKLPFADSVEELEIRTRKNLERLKAATHEQMPVDAEVSVNWTVIRSEAFELYKNYGGLDQFESRILDPRLRSAAKEALAKYKAEQIIQTRGQVIADIEAELLATMSEFPVKLDSVQIENLVLPAKYLQSIETKQTEKNLAAAEMHKLERQKLEAQREVNTAEAQRDAEKARADGAAYAIITEAQAQAEAIRMTGQAEAESMRKKAEALQQSQLLVDYVKAQQWNGQMPSTVMGEGQSVLWNLNGATARQ</sequence>
<dbReference type="EMBL" id="BAABLF010000013">
    <property type="protein sequence ID" value="GAA5191869.1"/>
    <property type="molecule type" value="Genomic_DNA"/>
</dbReference>
<feature type="domain" description="Band 7" evidence="4">
    <location>
        <begin position="37"/>
        <end position="199"/>
    </location>
</feature>
<evidence type="ECO:0000313" key="6">
    <source>
        <dbReference type="Proteomes" id="UP001501600"/>
    </source>
</evidence>
<reference evidence="6" key="1">
    <citation type="journal article" date="2019" name="Int. J. Syst. Evol. Microbiol.">
        <title>The Global Catalogue of Microorganisms (GCM) 10K type strain sequencing project: providing services to taxonomists for standard genome sequencing and annotation.</title>
        <authorList>
            <consortium name="The Broad Institute Genomics Platform"/>
            <consortium name="The Broad Institute Genome Sequencing Center for Infectious Disease"/>
            <person name="Wu L."/>
            <person name="Ma J."/>
        </authorList>
    </citation>
    <scope>NUCLEOTIDE SEQUENCE [LARGE SCALE GENOMIC DNA]</scope>
    <source>
        <strain evidence="6">JCM 18720</strain>
    </source>
</reference>
<dbReference type="Gene3D" id="3.30.479.30">
    <property type="entry name" value="Band 7 domain"/>
    <property type="match status" value="1"/>
</dbReference>
<evidence type="ECO:0000256" key="2">
    <source>
        <dbReference type="SAM" id="Coils"/>
    </source>
</evidence>
<dbReference type="InterPro" id="IPR001107">
    <property type="entry name" value="Band_7"/>
</dbReference>
<dbReference type="SMART" id="SM00244">
    <property type="entry name" value="PHB"/>
    <property type="match status" value="1"/>
</dbReference>
<dbReference type="Pfam" id="PF01145">
    <property type="entry name" value="Band_7"/>
    <property type="match status" value="1"/>
</dbReference>
<keyword evidence="3" id="KW-0472">Membrane</keyword>
<keyword evidence="2" id="KW-0175">Coiled coil</keyword>
<keyword evidence="3" id="KW-0812">Transmembrane</keyword>
<comment type="subcellular location">
    <subcellularLocation>
        <location evidence="1">Membrane</location>
        <topology evidence="1">Single-pass membrane protein</topology>
    </subcellularLocation>
</comment>